<dbReference type="KEGG" id="saqi:AXG55_04315"/>
<proteinExistence type="predicted"/>
<organism evidence="1 2">
    <name type="scientific">Silvanigrella aquatica</name>
    <dbReference type="NCBI Taxonomy" id="1915309"/>
    <lineage>
        <taxon>Bacteria</taxon>
        <taxon>Pseudomonadati</taxon>
        <taxon>Bdellovibrionota</taxon>
        <taxon>Oligoflexia</taxon>
        <taxon>Silvanigrellales</taxon>
        <taxon>Silvanigrellaceae</taxon>
        <taxon>Silvanigrella</taxon>
    </lineage>
</organism>
<sequence>MSEGAENRKDTRRSVYLGEGIKVYVKDEEEKRSINGEITDLSPWGINIYIIDQKLSTYPKKSEIIKIYYITRDKKKCCSKGRVIYIFEEVIDEVNYLRYGVEFIHDNKSESLPNLKSYEIPEIFTPHCWCDDPFFFQEKIIFKIQKINAKGMTLFTSARNKTLLPNLQLQLKVSIPTCDEFLINITVTSVNFNKSNDKDKYSVDVKFENPNSRFLQVMVEYILFSGVEVTPKELRNDNLPVDIIENSLTYFYAKDPPELEKVMILRQNSLFDEGIHNIDNVKDKYDDYSRQLVCKVGRKSIACIRIIFNNKDKNKSEINSFIDEIPEWIWNKKFVEISKFAWDKEFRESDVFINMIRQIVRIVIESGHTHIFTSAPPLLKDLYLKVGFLPIKLNWKSNFVSQKDKESTLLLDAKGILTGEVVIEKFIWNKIYSRVAKYLGISQEEN</sequence>
<dbReference type="SUPFAM" id="SSF55729">
    <property type="entry name" value="Acyl-CoA N-acyltransferases (Nat)"/>
    <property type="match status" value="1"/>
</dbReference>
<dbReference type="EMBL" id="CP017834">
    <property type="protein sequence ID" value="APJ03167.1"/>
    <property type="molecule type" value="Genomic_DNA"/>
</dbReference>
<evidence type="ECO:0008006" key="3">
    <source>
        <dbReference type="Google" id="ProtNLM"/>
    </source>
</evidence>
<dbReference type="Gene3D" id="3.40.630.30">
    <property type="match status" value="1"/>
</dbReference>
<dbReference type="RefSeq" id="WP_148696894.1">
    <property type="nucleotide sequence ID" value="NZ_CP017834.1"/>
</dbReference>
<accession>A0A1L4CZ01</accession>
<dbReference type="InterPro" id="IPR016181">
    <property type="entry name" value="Acyl_CoA_acyltransferase"/>
</dbReference>
<evidence type="ECO:0000313" key="1">
    <source>
        <dbReference type="EMBL" id="APJ03167.1"/>
    </source>
</evidence>
<name>A0A1L4CZ01_9BACT</name>
<protein>
    <recommendedName>
        <fullName evidence="3">PilZ domain-containing protein</fullName>
    </recommendedName>
</protein>
<keyword evidence="2" id="KW-1185">Reference proteome</keyword>
<dbReference type="AlphaFoldDB" id="A0A1L4CZ01"/>
<dbReference type="Proteomes" id="UP000184731">
    <property type="component" value="Chromosome"/>
</dbReference>
<gene>
    <name evidence="1" type="ORF">AXG55_04315</name>
</gene>
<dbReference type="OrthoDB" id="5289499at2"/>
<reference evidence="1 2" key="1">
    <citation type="submission" date="2016-10" db="EMBL/GenBank/DDBJ databases">
        <title>Silvanigrella aquatica sp. nov., isolated from a freshwater lake located in the Black Forest, Germany, description of Silvanigrellaceae fam. nov., Silvanigrellales ord. nov., reclassification of the order Bdellovibrionales in the class Oligoflexia, reclassification of the families Bacteriovoracaceae and Halobacteriovoraceae in the new order Bacteriovoracales ord. nov., and reclassification of the family Pseudobacteriovoracaceae in the order Oligoflexiales.</title>
        <authorList>
            <person name="Hahn M.W."/>
            <person name="Schmidt J."/>
            <person name="Koll U."/>
            <person name="Rohde M."/>
            <person name="Verbag S."/>
            <person name="Pitt A."/>
            <person name="Nakai R."/>
            <person name="Naganuma T."/>
            <person name="Lang E."/>
        </authorList>
    </citation>
    <scope>NUCLEOTIDE SEQUENCE [LARGE SCALE GENOMIC DNA]</scope>
    <source>
        <strain evidence="1 2">MWH-Nonnen-W8red</strain>
    </source>
</reference>
<evidence type="ECO:0000313" key="2">
    <source>
        <dbReference type="Proteomes" id="UP000184731"/>
    </source>
</evidence>